<protein>
    <submittedName>
        <fullName evidence="1">Uncharacterized protein</fullName>
    </submittedName>
</protein>
<keyword evidence="2" id="KW-1185">Reference proteome</keyword>
<proteinExistence type="predicted"/>
<accession>A0ABV3PE38</accession>
<evidence type="ECO:0000313" key="2">
    <source>
        <dbReference type="Proteomes" id="UP001555826"/>
    </source>
</evidence>
<gene>
    <name evidence="1" type="ORF">AB1207_24445</name>
</gene>
<dbReference type="EMBL" id="JBFNQN010000043">
    <property type="protein sequence ID" value="MEW9267898.1"/>
    <property type="molecule type" value="Genomic_DNA"/>
</dbReference>
<evidence type="ECO:0000313" key="1">
    <source>
        <dbReference type="EMBL" id="MEW9267898.1"/>
    </source>
</evidence>
<organism evidence="1 2">
    <name type="scientific">Kineococcus endophyticus</name>
    <dbReference type="NCBI Taxonomy" id="1181883"/>
    <lineage>
        <taxon>Bacteria</taxon>
        <taxon>Bacillati</taxon>
        <taxon>Actinomycetota</taxon>
        <taxon>Actinomycetes</taxon>
        <taxon>Kineosporiales</taxon>
        <taxon>Kineosporiaceae</taxon>
        <taxon>Kineococcus</taxon>
    </lineage>
</organism>
<dbReference type="RefSeq" id="WP_367641441.1">
    <property type="nucleotide sequence ID" value="NZ_JBFNQN010000043.1"/>
</dbReference>
<dbReference type="Proteomes" id="UP001555826">
    <property type="component" value="Unassembled WGS sequence"/>
</dbReference>
<comment type="caution">
    <text evidence="1">The sequence shown here is derived from an EMBL/GenBank/DDBJ whole genome shotgun (WGS) entry which is preliminary data.</text>
</comment>
<feature type="non-terminal residue" evidence="1">
    <location>
        <position position="1"/>
    </location>
</feature>
<name>A0ABV3PE38_9ACTN</name>
<sequence>RVAQQLGQRGIEIHAVDRRDDGGRSRPLSWSVGRRPTRGHPAFRALDDLADMTMTEWSRGSLWVSTGGGPVEKLINEVS</sequence>
<reference evidence="1 2" key="1">
    <citation type="submission" date="2024-07" db="EMBL/GenBank/DDBJ databases">
        <authorList>
            <person name="Thanompreechachai J."/>
            <person name="Duangmal K."/>
        </authorList>
    </citation>
    <scope>NUCLEOTIDE SEQUENCE [LARGE SCALE GENOMIC DNA]</scope>
    <source>
        <strain evidence="1 2">KCTC 19886</strain>
    </source>
</reference>